<keyword evidence="4" id="KW-1185">Reference proteome</keyword>
<feature type="region of interest" description="Disordered" evidence="1">
    <location>
        <begin position="31"/>
        <end position="58"/>
    </location>
</feature>
<protein>
    <recommendedName>
        <fullName evidence="2">Myb/SANT-like DNA-binding domain-containing protein</fullName>
    </recommendedName>
</protein>
<dbReference type="InterPro" id="IPR044822">
    <property type="entry name" value="Myb_DNA-bind_4"/>
</dbReference>
<name>A0A388KH62_CHABU</name>
<comment type="caution">
    <text evidence="3">The sequence shown here is derived from an EMBL/GenBank/DDBJ whole genome shotgun (WGS) entry which is preliminary data.</text>
</comment>
<feature type="compositionally biased region" description="Low complexity" evidence="1">
    <location>
        <begin position="31"/>
        <end position="42"/>
    </location>
</feature>
<dbReference type="PANTHER" id="PTHR33492:SF4">
    <property type="entry name" value="OS02G0174300 PROTEIN"/>
    <property type="match status" value="1"/>
</dbReference>
<feature type="compositionally biased region" description="Acidic residues" evidence="1">
    <location>
        <begin position="214"/>
        <end position="226"/>
    </location>
</feature>
<evidence type="ECO:0000313" key="4">
    <source>
        <dbReference type="Proteomes" id="UP000265515"/>
    </source>
</evidence>
<evidence type="ECO:0000256" key="1">
    <source>
        <dbReference type="SAM" id="MobiDB-lite"/>
    </source>
</evidence>
<dbReference type="AlphaFoldDB" id="A0A388KH62"/>
<feature type="region of interest" description="Disordered" evidence="1">
    <location>
        <begin position="339"/>
        <end position="411"/>
    </location>
</feature>
<sequence length="411" mass="43123">MSSSSGESEEDGRLAVQAGTDALNLAAMATATTATTGTTTTTSRKRGLASPGGPSRRAPALAHEVVLALIRAKRAELSSPQGSTTRMLSGSARWAAIVDVMAAAGHPGMDSEKLRKKWNNLVQTYRKVKEYEKLPGVKSYWDLTPAEKKEKGIEVYINQPTFMAMAEFMAERDAMNLHANNNGGMAANSNPIRDLACVPSTRSNGAGGGVMHDVEEDGGEDGEGEGEGGGVSHGNVPGTPSRGAPGNDTDGAVNSGKKSRTQSMAASVEGLTHAYVHGSEQFIAAMRDGSVTMGNSMDLQTVAMRDSAREVAAAIRDSGRELAASLAGLAASLAASRQANYHPLPHPPPPPAHHHHQPAPPPPPPQFNTTPEYGGAPQHHTVRRTQIFQSGNEGVCNPHVPTEWQTPSQAL</sequence>
<evidence type="ECO:0000313" key="3">
    <source>
        <dbReference type="EMBL" id="GBG69382.1"/>
    </source>
</evidence>
<dbReference type="EMBL" id="BFEA01000114">
    <property type="protein sequence ID" value="GBG69382.1"/>
    <property type="molecule type" value="Genomic_DNA"/>
</dbReference>
<organism evidence="3 4">
    <name type="scientific">Chara braunii</name>
    <name type="common">Braun's stonewort</name>
    <dbReference type="NCBI Taxonomy" id="69332"/>
    <lineage>
        <taxon>Eukaryota</taxon>
        <taxon>Viridiplantae</taxon>
        <taxon>Streptophyta</taxon>
        <taxon>Charophyceae</taxon>
        <taxon>Charales</taxon>
        <taxon>Characeae</taxon>
        <taxon>Chara</taxon>
    </lineage>
</organism>
<feature type="domain" description="Myb/SANT-like DNA-binding" evidence="2">
    <location>
        <begin position="66"/>
        <end position="133"/>
    </location>
</feature>
<dbReference type="Pfam" id="PF13837">
    <property type="entry name" value="Myb_DNA-bind_4"/>
    <property type="match status" value="1"/>
</dbReference>
<reference evidence="3 4" key="1">
    <citation type="journal article" date="2018" name="Cell">
        <title>The Chara Genome: Secondary Complexity and Implications for Plant Terrestrialization.</title>
        <authorList>
            <person name="Nishiyama T."/>
            <person name="Sakayama H."/>
            <person name="Vries J.D."/>
            <person name="Buschmann H."/>
            <person name="Saint-Marcoux D."/>
            <person name="Ullrich K.K."/>
            <person name="Haas F.B."/>
            <person name="Vanderstraeten L."/>
            <person name="Becker D."/>
            <person name="Lang D."/>
            <person name="Vosolsobe S."/>
            <person name="Rombauts S."/>
            <person name="Wilhelmsson P.K.I."/>
            <person name="Janitza P."/>
            <person name="Kern R."/>
            <person name="Heyl A."/>
            <person name="Rumpler F."/>
            <person name="Villalobos L.I.A.C."/>
            <person name="Clay J.M."/>
            <person name="Skokan R."/>
            <person name="Toyoda A."/>
            <person name="Suzuki Y."/>
            <person name="Kagoshima H."/>
            <person name="Schijlen E."/>
            <person name="Tajeshwar N."/>
            <person name="Catarino B."/>
            <person name="Hetherington A.J."/>
            <person name="Saltykova A."/>
            <person name="Bonnot C."/>
            <person name="Breuninger H."/>
            <person name="Symeonidi A."/>
            <person name="Radhakrishnan G.V."/>
            <person name="Van Nieuwerburgh F."/>
            <person name="Deforce D."/>
            <person name="Chang C."/>
            <person name="Karol K.G."/>
            <person name="Hedrich R."/>
            <person name="Ulvskov P."/>
            <person name="Glockner G."/>
            <person name="Delwiche C.F."/>
            <person name="Petrasek J."/>
            <person name="Van de Peer Y."/>
            <person name="Friml J."/>
            <person name="Beilby M."/>
            <person name="Dolan L."/>
            <person name="Kohara Y."/>
            <person name="Sugano S."/>
            <person name="Fujiyama A."/>
            <person name="Delaux P.-M."/>
            <person name="Quint M."/>
            <person name="TheiBen G."/>
            <person name="Hagemann M."/>
            <person name="Harholt J."/>
            <person name="Dunand C."/>
            <person name="Zachgo S."/>
            <person name="Langdale J."/>
            <person name="Maumus F."/>
            <person name="Straeten D.V.D."/>
            <person name="Gould S.B."/>
            <person name="Rensing S.A."/>
        </authorList>
    </citation>
    <scope>NUCLEOTIDE SEQUENCE [LARGE SCALE GENOMIC DNA]</scope>
    <source>
        <strain evidence="3 4">S276</strain>
    </source>
</reference>
<evidence type="ECO:0000259" key="2">
    <source>
        <dbReference type="Pfam" id="PF13837"/>
    </source>
</evidence>
<proteinExistence type="predicted"/>
<gene>
    <name evidence="3" type="ORF">CBR_g4075</name>
</gene>
<dbReference type="Gene3D" id="1.10.10.60">
    <property type="entry name" value="Homeodomain-like"/>
    <property type="match status" value="1"/>
</dbReference>
<feature type="region of interest" description="Disordered" evidence="1">
    <location>
        <begin position="201"/>
        <end position="265"/>
    </location>
</feature>
<dbReference type="PANTHER" id="PTHR33492">
    <property type="entry name" value="OSJNBA0043A12.37 PROTEIN-RELATED"/>
    <property type="match status" value="1"/>
</dbReference>
<dbReference type="Proteomes" id="UP000265515">
    <property type="component" value="Unassembled WGS sequence"/>
</dbReference>
<dbReference type="Gramene" id="GBG69382">
    <property type="protein sequence ID" value="GBG69382"/>
    <property type="gene ID" value="CBR_g4075"/>
</dbReference>
<accession>A0A388KH62</accession>